<name>A0A345L4U4_9CAUD</name>
<gene>
    <name evidence="1" type="primary">16</name>
    <name evidence="1" type="ORF">SEA_NATB6_16</name>
</gene>
<dbReference type="KEGG" id="vg:65114638"/>
<dbReference type="EMBL" id="MH536824">
    <property type="protein sequence ID" value="AXH50296.1"/>
    <property type="molecule type" value="Genomic_DNA"/>
</dbReference>
<evidence type="ECO:0000313" key="2">
    <source>
        <dbReference type="Proteomes" id="UP000259879"/>
    </source>
</evidence>
<sequence length="89" mass="10156">MSDQVVAELKVTKRIDPERVGRVLKHNRDTMMKLAEDNPRLFQALIQQAEVDMGRCADASATLREITNQLVDVMTTGYEIAIEKRIKIK</sequence>
<keyword evidence="2" id="KW-1185">Reference proteome</keyword>
<organism evidence="1 2">
    <name type="scientific">Gordonia phage NatB6</name>
    <dbReference type="NCBI Taxonomy" id="2250322"/>
    <lineage>
        <taxon>Viruses</taxon>
        <taxon>Duplodnaviria</taxon>
        <taxon>Heunggongvirae</taxon>
        <taxon>Uroviricota</taxon>
        <taxon>Caudoviricetes</taxon>
        <taxon>Zierdtviridae</taxon>
        <taxon>Emilbogenvirinae</taxon>
        <taxon>Foxborovirus</taxon>
        <taxon>Foxborovirus NatB6</taxon>
    </lineage>
</organism>
<evidence type="ECO:0000313" key="1">
    <source>
        <dbReference type="EMBL" id="AXH50296.1"/>
    </source>
</evidence>
<proteinExistence type="predicted"/>
<dbReference type="Proteomes" id="UP000259879">
    <property type="component" value="Segment"/>
</dbReference>
<accession>A0A345L4U4</accession>
<dbReference type="RefSeq" id="YP_010096977.1">
    <property type="nucleotide sequence ID" value="NC_055755.1"/>
</dbReference>
<protein>
    <submittedName>
        <fullName evidence="1">Uncharacterized protein</fullName>
    </submittedName>
</protein>
<dbReference type="GeneID" id="65114638"/>
<reference evidence="1 2" key="1">
    <citation type="submission" date="2018-06" db="EMBL/GenBank/DDBJ databases">
        <authorList>
            <person name="Burkert N.A."/>
            <person name="Costello E."/>
            <person name="Grana D.J."/>
            <person name="Pejavara N.C."/>
            <person name="Picknally G.M."/>
            <person name="Christen E.M."/>
            <person name="Williams K.C."/>
            <person name="Merlino C.O."/>
            <person name="McCann M.P."/>
            <person name="Lee-Soety J.Y."/>
            <person name="Washington J.M."/>
            <person name="Garlena R.A."/>
            <person name="Russell D.A."/>
            <person name="Pope W.H."/>
            <person name="Jacobs-Sera D."/>
            <person name="Hendrix R.W."/>
            <person name="Hatfull G.F."/>
        </authorList>
    </citation>
    <scope>NUCLEOTIDE SEQUENCE [LARGE SCALE GENOMIC DNA]</scope>
</reference>